<dbReference type="Proteomes" id="UP001432322">
    <property type="component" value="Unassembled WGS sequence"/>
</dbReference>
<dbReference type="AlphaFoldDB" id="A0AAV5WT73"/>
<gene>
    <name evidence="2" type="ORF">PFISCL1PPCAC_24760</name>
    <name evidence="3" type="ORF">PFISCL1PPCAC_29092</name>
</gene>
<dbReference type="EMBL" id="BTSY01000006">
    <property type="protein sequence ID" value="GMT33463.1"/>
    <property type="molecule type" value="Genomic_DNA"/>
</dbReference>
<evidence type="ECO:0000313" key="4">
    <source>
        <dbReference type="Proteomes" id="UP001432322"/>
    </source>
</evidence>
<proteinExistence type="predicted"/>
<evidence type="ECO:0000313" key="3">
    <source>
        <dbReference type="EMBL" id="GMT37795.1"/>
    </source>
</evidence>
<organism evidence="2 4">
    <name type="scientific">Pristionchus fissidentatus</name>
    <dbReference type="NCBI Taxonomy" id="1538716"/>
    <lineage>
        <taxon>Eukaryota</taxon>
        <taxon>Metazoa</taxon>
        <taxon>Ecdysozoa</taxon>
        <taxon>Nematoda</taxon>
        <taxon>Chromadorea</taxon>
        <taxon>Rhabditida</taxon>
        <taxon>Rhabditina</taxon>
        <taxon>Diplogasteromorpha</taxon>
        <taxon>Diplogasteroidea</taxon>
        <taxon>Neodiplogasteridae</taxon>
        <taxon>Pristionchus</taxon>
    </lineage>
</organism>
<feature type="compositionally biased region" description="Basic and acidic residues" evidence="1">
    <location>
        <begin position="35"/>
        <end position="52"/>
    </location>
</feature>
<evidence type="ECO:0000313" key="2">
    <source>
        <dbReference type="EMBL" id="GMT33463.1"/>
    </source>
</evidence>
<comment type="caution">
    <text evidence="2">The sequence shown here is derived from an EMBL/GenBank/DDBJ whole genome shotgun (WGS) entry which is preliminary data.</text>
</comment>
<name>A0AAV5WT73_9BILA</name>
<evidence type="ECO:0000256" key="1">
    <source>
        <dbReference type="SAM" id="MobiDB-lite"/>
    </source>
</evidence>
<dbReference type="EMBL" id="BTSY01000269">
    <property type="protein sequence ID" value="GMT37795.1"/>
    <property type="molecule type" value="Genomic_DNA"/>
</dbReference>
<protein>
    <submittedName>
        <fullName evidence="2">Uncharacterized protein</fullName>
    </submittedName>
</protein>
<feature type="compositionally biased region" description="Polar residues" evidence="1">
    <location>
        <begin position="1"/>
        <end position="17"/>
    </location>
</feature>
<accession>A0AAV5WT73</accession>
<feature type="region of interest" description="Disordered" evidence="1">
    <location>
        <begin position="1"/>
        <end position="69"/>
    </location>
</feature>
<sequence length="69" mass="7469">AGGVSPQTGSIRTTDFTCSFGPEIGNQTDARNGQQRRDLRGYQGEQKSDRPDTPPTTTRGKTTPTAMLR</sequence>
<keyword evidence="4" id="KW-1185">Reference proteome</keyword>
<reference evidence="2" key="1">
    <citation type="submission" date="2023-10" db="EMBL/GenBank/DDBJ databases">
        <title>Genome assembly of Pristionchus species.</title>
        <authorList>
            <person name="Yoshida K."/>
            <person name="Sommer R.J."/>
        </authorList>
    </citation>
    <scope>NUCLEOTIDE SEQUENCE</scope>
    <source>
        <strain evidence="2">RS5133</strain>
    </source>
</reference>
<feature type="non-terminal residue" evidence="2">
    <location>
        <position position="69"/>
    </location>
</feature>
<feature type="non-terminal residue" evidence="2">
    <location>
        <position position="1"/>
    </location>
</feature>
<feature type="compositionally biased region" description="Low complexity" evidence="1">
    <location>
        <begin position="55"/>
        <end position="69"/>
    </location>
</feature>